<dbReference type="PANTHER" id="PTHR10584">
    <property type="entry name" value="SUGAR KINASE"/>
    <property type="match status" value="1"/>
</dbReference>
<evidence type="ECO:0000313" key="4">
    <source>
        <dbReference type="EMBL" id="MCB8881072.1"/>
    </source>
</evidence>
<proteinExistence type="predicted"/>
<evidence type="ECO:0000313" key="5">
    <source>
        <dbReference type="Proteomes" id="UP000721844"/>
    </source>
</evidence>
<reference evidence="4 5" key="1">
    <citation type="journal article" date="2021" name="Microorganisms">
        <title>Acidisoma silvae sp. nov. and Acidisomacellulosilytica sp. nov., Two Acidophilic Bacteria Isolated from Decaying Wood, Hydrolyzing Cellulose and Producing Poly-3-hydroxybutyrate.</title>
        <authorList>
            <person name="Mieszkin S."/>
            <person name="Pouder E."/>
            <person name="Uroz S."/>
            <person name="Simon-Colin C."/>
            <person name="Alain K."/>
        </authorList>
    </citation>
    <scope>NUCLEOTIDE SEQUENCE [LARGE SCALE GENOMIC DNA]</scope>
    <source>
        <strain evidence="4 5">HW T5.17</strain>
    </source>
</reference>
<dbReference type="AlphaFoldDB" id="A0A964E4A2"/>
<evidence type="ECO:0000259" key="3">
    <source>
        <dbReference type="Pfam" id="PF00294"/>
    </source>
</evidence>
<gene>
    <name evidence="4" type="ORF">ACELLULO517_12570</name>
</gene>
<organism evidence="4 5">
    <name type="scientific">Acidisoma cellulosilyticum</name>
    <dbReference type="NCBI Taxonomy" id="2802395"/>
    <lineage>
        <taxon>Bacteria</taxon>
        <taxon>Pseudomonadati</taxon>
        <taxon>Pseudomonadota</taxon>
        <taxon>Alphaproteobacteria</taxon>
        <taxon>Acetobacterales</taxon>
        <taxon>Acidocellaceae</taxon>
        <taxon>Acidisoma</taxon>
    </lineage>
</organism>
<dbReference type="RefSeq" id="WP_227307747.1">
    <property type="nucleotide sequence ID" value="NZ_JAESVA010000004.1"/>
</dbReference>
<dbReference type="InterPro" id="IPR029056">
    <property type="entry name" value="Ribokinase-like"/>
</dbReference>
<dbReference type="Gene3D" id="3.40.1190.20">
    <property type="match status" value="1"/>
</dbReference>
<keyword evidence="5" id="KW-1185">Reference proteome</keyword>
<name>A0A964E4A2_9PROT</name>
<feature type="domain" description="Carbohydrate kinase PfkB" evidence="3">
    <location>
        <begin position="33"/>
        <end position="283"/>
    </location>
</feature>
<dbReference type="Pfam" id="PF00294">
    <property type="entry name" value="PfkB"/>
    <property type="match status" value="1"/>
</dbReference>
<dbReference type="Proteomes" id="UP000721844">
    <property type="component" value="Unassembled WGS sequence"/>
</dbReference>
<evidence type="ECO:0000256" key="2">
    <source>
        <dbReference type="ARBA" id="ARBA00022777"/>
    </source>
</evidence>
<dbReference type="GO" id="GO:0016301">
    <property type="term" value="F:kinase activity"/>
    <property type="evidence" value="ECO:0007669"/>
    <property type="project" value="UniProtKB-KW"/>
</dbReference>
<evidence type="ECO:0000256" key="1">
    <source>
        <dbReference type="ARBA" id="ARBA00022679"/>
    </source>
</evidence>
<dbReference type="SUPFAM" id="SSF53613">
    <property type="entry name" value="Ribokinase-like"/>
    <property type="match status" value="1"/>
</dbReference>
<sequence length="297" mass="30763">MKPSAALFVGDGSWDTTQRIPRLPGVDEKVNSTAYIESSGGVAANAAAACARVGTVSRALIRLGQDDAADWIKRSLTEAGVSMVADQAEGSTTRATILLEPHGEKRLLLFDGTGLYPSVEAVAAVDLSDIGWVHTTLYYPDSAAILIARCRAAKIPVSIDLEPGSFANLSDVAPLIDGSAVVFSNNRTEERLGDAVTALLAVGAQAIVRTKGADGASWHDGTVACHVTAPRGDIVDTTGAGDCLAGWFVGERLAGQQPLDALTRAVHAASLSCGGLGSARAYPSRHDVETSLTRGLL</sequence>
<keyword evidence="1" id="KW-0808">Transferase</keyword>
<keyword evidence="2 4" id="KW-0418">Kinase</keyword>
<protein>
    <submittedName>
        <fullName evidence="4">Carbohydrate kinase family protein</fullName>
    </submittedName>
</protein>
<dbReference type="EMBL" id="JAESVA010000004">
    <property type="protein sequence ID" value="MCB8881072.1"/>
    <property type="molecule type" value="Genomic_DNA"/>
</dbReference>
<dbReference type="InterPro" id="IPR011611">
    <property type="entry name" value="PfkB_dom"/>
</dbReference>
<comment type="caution">
    <text evidence="4">The sequence shown here is derived from an EMBL/GenBank/DDBJ whole genome shotgun (WGS) entry which is preliminary data.</text>
</comment>
<accession>A0A964E4A2</accession>
<dbReference type="PANTHER" id="PTHR10584:SF157">
    <property type="entry name" value="SULFOFRUCTOSE KINASE"/>
    <property type="match status" value="1"/>
</dbReference>
<dbReference type="GO" id="GO:0005829">
    <property type="term" value="C:cytosol"/>
    <property type="evidence" value="ECO:0007669"/>
    <property type="project" value="TreeGrafter"/>
</dbReference>